<evidence type="ECO:0000313" key="4">
    <source>
        <dbReference type="EMBL" id="MCU4726457.1"/>
    </source>
</evidence>
<feature type="transmembrane region" description="Helical" evidence="1">
    <location>
        <begin position="53"/>
        <end position="69"/>
    </location>
</feature>
<feature type="transmembrane region" description="Helical" evidence="1">
    <location>
        <begin position="104"/>
        <end position="125"/>
    </location>
</feature>
<reference evidence="4" key="1">
    <citation type="submission" date="2023-02" db="EMBL/GenBank/DDBJ databases">
        <title>Enrichment on poylsaccharides allowed isolation of novel metabolic and taxonomic groups of Haloarchaea.</title>
        <authorList>
            <person name="Sorokin D.Y."/>
            <person name="Elcheninov A.G."/>
            <person name="Khizhniak T.V."/>
            <person name="Kolganova T.V."/>
            <person name="Kublanov I.V."/>
        </authorList>
    </citation>
    <scope>NUCLEOTIDE SEQUENCE</scope>
    <source>
        <strain evidence="3 5">HArc-curdl5-1</strain>
        <strain evidence="4">HArc-curdl7</strain>
    </source>
</reference>
<feature type="transmembrane region" description="Helical" evidence="1">
    <location>
        <begin position="12"/>
        <end position="32"/>
    </location>
</feature>
<evidence type="ECO:0000256" key="1">
    <source>
        <dbReference type="SAM" id="Phobius"/>
    </source>
</evidence>
<organism evidence="4 6">
    <name type="scientific">Halapricum hydrolyticum</name>
    <dbReference type="NCBI Taxonomy" id="2979991"/>
    <lineage>
        <taxon>Archaea</taxon>
        <taxon>Methanobacteriati</taxon>
        <taxon>Methanobacteriota</taxon>
        <taxon>Stenosarchaea group</taxon>
        <taxon>Halobacteria</taxon>
        <taxon>Halobacteriales</taxon>
        <taxon>Haloarculaceae</taxon>
        <taxon>Halapricum</taxon>
    </lineage>
</organism>
<keyword evidence="1" id="KW-1133">Transmembrane helix</keyword>
<feature type="transmembrane region" description="Helical" evidence="1">
    <location>
        <begin position="75"/>
        <end position="92"/>
    </location>
</feature>
<comment type="caution">
    <text evidence="4">The sequence shown here is derived from an EMBL/GenBank/DDBJ whole genome shotgun (WGS) entry which is preliminary data.</text>
</comment>
<feature type="domain" description="VanZ-like" evidence="2">
    <location>
        <begin position="48"/>
        <end position="121"/>
    </location>
</feature>
<dbReference type="EMBL" id="JAOPKC010000010">
    <property type="protein sequence ID" value="MCU4718430.1"/>
    <property type="molecule type" value="Genomic_DNA"/>
</dbReference>
<dbReference type="Proteomes" id="UP001208186">
    <property type="component" value="Unassembled WGS sequence"/>
</dbReference>
<dbReference type="EMBL" id="JAOPKD010000003">
    <property type="protein sequence ID" value="MCU4726457.1"/>
    <property type="molecule type" value="Genomic_DNA"/>
</dbReference>
<evidence type="ECO:0000259" key="2">
    <source>
        <dbReference type="Pfam" id="PF04892"/>
    </source>
</evidence>
<accession>A0AAE3IAE9</accession>
<dbReference type="RefSeq" id="WP_315909182.1">
    <property type="nucleotide sequence ID" value="NZ_JAOPKC010000010.1"/>
</dbReference>
<dbReference type="NCBIfam" id="NF037970">
    <property type="entry name" value="vanZ_1"/>
    <property type="match status" value="1"/>
</dbReference>
<evidence type="ECO:0000313" key="5">
    <source>
        <dbReference type="Proteomes" id="UP001208186"/>
    </source>
</evidence>
<gene>
    <name evidence="4" type="ORF">OB914_05695</name>
    <name evidence="3" type="ORF">OB916_10195</name>
</gene>
<protein>
    <submittedName>
        <fullName evidence="4">VanZ family protein</fullName>
    </submittedName>
</protein>
<dbReference type="AlphaFoldDB" id="A0AAE3IAE9"/>
<keyword evidence="1" id="KW-0812">Transmembrane</keyword>
<dbReference type="InterPro" id="IPR006976">
    <property type="entry name" value="VanZ-like"/>
</dbReference>
<keyword evidence="5" id="KW-1185">Reference proteome</keyword>
<dbReference type="PANTHER" id="PTHR28008:SF1">
    <property type="entry name" value="DOMAIN PROTEIN, PUTATIVE (AFU_ORTHOLOGUE AFUA_3G10980)-RELATED"/>
    <property type="match status" value="1"/>
</dbReference>
<name>A0AAE3IAE9_9EURY</name>
<sequence>MSVRVPLLPAPVRWLAVLAVAGVIFYGSILAVPPETVLDRVRFTLIPLDKWRHFLAYGAFAYALAYATADWERRARSLAALVVVATVLYGVGIEFGQSIAPGRYVSVLDAYANALGAALVLPWYLLSSRIEFVPLGQRFESSGGVS</sequence>
<proteinExistence type="predicted"/>
<dbReference type="Pfam" id="PF04892">
    <property type="entry name" value="VanZ"/>
    <property type="match status" value="1"/>
</dbReference>
<dbReference type="Proteomes" id="UP001209746">
    <property type="component" value="Unassembled WGS sequence"/>
</dbReference>
<evidence type="ECO:0000313" key="6">
    <source>
        <dbReference type="Proteomes" id="UP001209746"/>
    </source>
</evidence>
<evidence type="ECO:0000313" key="3">
    <source>
        <dbReference type="EMBL" id="MCU4718430.1"/>
    </source>
</evidence>
<dbReference type="PANTHER" id="PTHR28008">
    <property type="entry name" value="DOMAIN PROTEIN, PUTATIVE (AFU_ORTHOLOGUE AFUA_3G10980)-RELATED"/>
    <property type="match status" value="1"/>
</dbReference>
<keyword evidence="1" id="KW-0472">Membrane</keyword>